<dbReference type="InParanoid" id="L9KLL5"/>
<feature type="signal peptide" evidence="2">
    <location>
        <begin position="1"/>
        <end position="26"/>
    </location>
</feature>
<dbReference type="eggNOG" id="ENOG502R53I">
    <property type="taxonomic scope" value="Eukaryota"/>
</dbReference>
<organism evidence="3 4">
    <name type="scientific">Tupaia chinensis</name>
    <name type="common">Chinese tree shrew</name>
    <name type="synonym">Tupaia belangeri chinensis</name>
    <dbReference type="NCBI Taxonomy" id="246437"/>
    <lineage>
        <taxon>Eukaryota</taxon>
        <taxon>Metazoa</taxon>
        <taxon>Chordata</taxon>
        <taxon>Craniata</taxon>
        <taxon>Vertebrata</taxon>
        <taxon>Euteleostomi</taxon>
        <taxon>Mammalia</taxon>
        <taxon>Eutheria</taxon>
        <taxon>Euarchontoglires</taxon>
        <taxon>Scandentia</taxon>
        <taxon>Tupaiidae</taxon>
        <taxon>Tupaia</taxon>
    </lineage>
</organism>
<gene>
    <name evidence="3" type="ORF">TREES_T100018676</name>
</gene>
<dbReference type="Proteomes" id="UP000011518">
    <property type="component" value="Unassembled WGS sequence"/>
</dbReference>
<evidence type="ECO:0000313" key="4">
    <source>
        <dbReference type="Proteomes" id="UP000011518"/>
    </source>
</evidence>
<feature type="chain" id="PRO_5003999992" evidence="2">
    <location>
        <begin position="27"/>
        <end position="126"/>
    </location>
</feature>
<feature type="compositionally biased region" description="Basic and acidic residues" evidence="1">
    <location>
        <begin position="28"/>
        <end position="53"/>
    </location>
</feature>
<dbReference type="AlphaFoldDB" id="L9KLL5"/>
<protein>
    <submittedName>
        <fullName evidence="3">Uncharacterized protein</fullName>
    </submittedName>
</protein>
<name>L9KLL5_TUPCH</name>
<feature type="region of interest" description="Disordered" evidence="1">
    <location>
        <begin position="28"/>
        <end position="74"/>
    </location>
</feature>
<accession>L9KLL5</accession>
<keyword evidence="4" id="KW-1185">Reference proteome</keyword>
<evidence type="ECO:0000313" key="3">
    <source>
        <dbReference type="EMBL" id="ELW63865.1"/>
    </source>
</evidence>
<evidence type="ECO:0000256" key="1">
    <source>
        <dbReference type="SAM" id="MobiDB-lite"/>
    </source>
</evidence>
<reference evidence="4" key="1">
    <citation type="submission" date="2012-07" db="EMBL/GenBank/DDBJ databases">
        <title>Genome of the Chinese tree shrew, a rising model animal genetically related to primates.</title>
        <authorList>
            <person name="Zhang G."/>
            <person name="Fan Y."/>
            <person name="Yao Y."/>
            <person name="Huang Z."/>
        </authorList>
    </citation>
    <scope>NUCLEOTIDE SEQUENCE [LARGE SCALE GENOMIC DNA]</scope>
</reference>
<evidence type="ECO:0000256" key="2">
    <source>
        <dbReference type="SAM" id="SignalP"/>
    </source>
</evidence>
<dbReference type="EMBL" id="KB320760">
    <property type="protein sequence ID" value="ELW63865.1"/>
    <property type="molecule type" value="Genomic_DNA"/>
</dbReference>
<keyword evidence="2" id="KW-0732">Signal</keyword>
<reference evidence="4" key="2">
    <citation type="journal article" date="2013" name="Nat. Commun.">
        <title>Genome of the Chinese tree shrew.</title>
        <authorList>
            <person name="Fan Y."/>
            <person name="Huang Z.Y."/>
            <person name="Cao C.C."/>
            <person name="Chen C.S."/>
            <person name="Chen Y.X."/>
            <person name="Fan D.D."/>
            <person name="He J."/>
            <person name="Hou H.L."/>
            <person name="Hu L."/>
            <person name="Hu X.T."/>
            <person name="Jiang X.T."/>
            <person name="Lai R."/>
            <person name="Lang Y.S."/>
            <person name="Liang B."/>
            <person name="Liao S.G."/>
            <person name="Mu D."/>
            <person name="Ma Y.Y."/>
            <person name="Niu Y.Y."/>
            <person name="Sun X.Q."/>
            <person name="Xia J.Q."/>
            <person name="Xiao J."/>
            <person name="Xiong Z.Q."/>
            <person name="Xu L."/>
            <person name="Yang L."/>
            <person name="Zhang Y."/>
            <person name="Zhao W."/>
            <person name="Zhao X.D."/>
            <person name="Zheng Y.T."/>
            <person name="Zhou J.M."/>
            <person name="Zhu Y.B."/>
            <person name="Zhang G.J."/>
            <person name="Wang J."/>
            <person name="Yao Y.G."/>
        </authorList>
    </citation>
    <scope>NUCLEOTIDE SEQUENCE [LARGE SCALE GENOMIC DNA]</scope>
</reference>
<sequence length="126" mass="13120">MAAGGWAPEPRVLLYLGALLAHWVAAGKEPRSGEKSRVFPDSRGEGTTRDRISSDSTRISGGRGREAAGEGSEVSCSQLGSLCGKEFSRTLGGGRDRPSLLGGQPLKAVNGLRYVLGGNQGYCRGA</sequence>
<proteinExistence type="predicted"/>